<name>A0A8T2NC48_9TELE</name>
<dbReference type="GO" id="GO:0016887">
    <property type="term" value="F:ATP hydrolysis activity"/>
    <property type="evidence" value="ECO:0007669"/>
    <property type="project" value="InterPro"/>
</dbReference>
<dbReference type="InterPro" id="IPR039991">
    <property type="entry name" value="SHOC1"/>
</dbReference>
<keyword evidence="2" id="KW-1185">Reference proteome</keyword>
<protein>
    <submittedName>
        <fullName evidence="1">Uncharacterized protein</fullName>
    </submittedName>
</protein>
<dbReference type="GO" id="GO:0000712">
    <property type="term" value="P:resolution of meiotic recombination intermediates"/>
    <property type="evidence" value="ECO:0007669"/>
    <property type="project" value="InterPro"/>
</dbReference>
<dbReference type="EMBL" id="JAFBMS010000078">
    <property type="protein sequence ID" value="KAG9337945.1"/>
    <property type="molecule type" value="Genomic_DNA"/>
</dbReference>
<comment type="caution">
    <text evidence="1">The sequence shown here is derived from an EMBL/GenBank/DDBJ whole genome shotgun (WGS) entry which is preliminary data.</text>
</comment>
<dbReference type="Proteomes" id="UP000824540">
    <property type="component" value="Unassembled WGS sequence"/>
</dbReference>
<dbReference type="Pfam" id="PF17825">
    <property type="entry name" value="DUF5587"/>
    <property type="match status" value="1"/>
</dbReference>
<evidence type="ECO:0000313" key="1">
    <source>
        <dbReference type="EMBL" id="KAG9337945.1"/>
    </source>
</evidence>
<dbReference type="GO" id="GO:0003697">
    <property type="term" value="F:single-stranded DNA binding"/>
    <property type="evidence" value="ECO:0007669"/>
    <property type="project" value="TreeGrafter"/>
</dbReference>
<sequence>MDSCLDDLWSKLRVVQYLSQRNEEPSLKIVELQQQMREWVKKNRTQKPCAKALVIITMDSDSARAIIVKSLSHITDVLVSAVLPEDSGSKLDCRRVKERYGMCSQLQPLWTACNSGISLL</sequence>
<dbReference type="GO" id="GO:0000794">
    <property type="term" value="C:condensed nuclear chromosome"/>
    <property type="evidence" value="ECO:0007669"/>
    <property type="project" value="InterPro"/>
</dbReference>
<dbReference type="OrthoDB" id="9909657at2759"/>
<organism evidence="1 2">
    <name type="scientific">Albula glossodonta</name>
    <name type="common">roundjaw bonefish</name>
    <dbReference type="NCBI Taxonomy" id="121402"/>
    <lineage>
        <taxon>Eukaryota</taxon>
        <taxon>Metazoa</taxon>
        <taxon>Chordata</taxon>
        <taxon>Craniata</taxon>
        <taxon>Vertebrata</taxon>
        <taxon>Euteleostomi</taxon>
        <taxon>Actinopterygii</taxon>
        <taxon>Neopterygii</taxon>
        <taxon>Teleostei</taxon>
        <taxon>Albuliformes</taxon>
        <taxon>Albulidae</taxon>
        <taxon>Albula</taxon>
    </lineage>
</organism>
<dbReference type="PANTHER" id="PTHR35668:SF1">
    <property type="entry name" value="PROTEIN SHORTAGE IN CHIASMATA 1 ORTHOLOG"/>
    <property type="match status" value="1"/>
</dbReference>
<accession>A0A8T2NC48</accession>
<dbReference type="PANTHER" id="PTHR35668">
    <property type="entry name" value="PROTEIN SHORTAGE IN CHIASMATA 1 ORTHOLOG"/>
    <property type="match status" value="1"/>
</dbReference>
<dbReference type="AlphaFoldDB" id="A0A8T2NC48"/>
<gene>
    <name evidence="1" type="ORF">JZ751_027439</name>
</gene>
<proteinExistence type="predicted"/>
<evidence type="ECO:0000313" key="2">
    <source>
        <dbReference type="Proteomes" id="UP000824540"/>
    </source>
</evidence>
<reference evidence="1" key="1">
    <citation type="thesis" date="2021" institute="BYU ScholarsArchive" country="Provo, UT, USA">
        <title>Applications of and Algorithms for Genome Assembly and Genomic Analyses with an Emphasis on Marine Teleosts.</title>
        <authorList>
            <person name="Pickett B.D."/>
        </authorList>
    </citation>
    <scope>NUCLEOTIDE SEQUENCE</scope>
    <source>
        <strain evidence="1">HI-2016</strain>
    </source>
</reference>